<accession>A0AAV7EYI3</accession>
<keyword evidence="2" id="KW-1185">Reference proteome</keyword>
<comment type="caution">
    <text evidence="1">The sequence shown here is derived from an EMBL/GenBank/DDBJ whole genome shotgun (WGS) entry which is preliminary data.</text>
</comment>
<dbReference type="Proteomes" id="UP000825729">
    <property type="component" value="Unassembled WGS sequence"/>
</dbReference>
<evidence type="ECO:0000313" key="2">
    <source>
        <dbReference type="Proteomes" id="UP000825729"/>
    </source>
</evidence>
<dbReference type="AlphaFoldDB" id="A0AAV7EYI3"/>
<sequence length="151" mass="16715">MIQGKRPFKSYHLHKLSRTENLGGFGLSGLHSFLPLSAFDFRCLRKRKLRSFPVSLRLESRNRAGRCSSSFVEAFPLLTSDTSYFEPRGIDPGLEPISKPELGSNCSARLDSAGLVDVISSLNGGYASRKVGNRIGSHLVQQLVVIVPEYF</sequence>
<dbReference type="EMBL" id="JAINDJ010000003">
    <property type="protein sequence ID" value="KAG9453980.1"/>
    <property type="molecule type" value="Genomic_DNA"/>
</dbReference>
<reference evidence="1 2" key="1">
    <citation type="submission" date="2021-07" db="EMBL/GenBank/DDBJ databases">
        <title>The Aristolochia fimbriata genome: insights into angiosperm evolution, floral development and chemical biosynthesis.</title>
        <authorList>
            <person name="Jiao Y."/>
        </authorList>
    </citation>
    <scope>NUCLEOTIDE SEQUENCE [LARGE SCALE GENOMIC DNA]</scope>
    <source>
        <strain evidence="1">IBCAS-2021</strain>
        <tissue evidence="1">Leaf</tissue>
    </source>
</reference>
<gene>
    <name evidence="1" type="ORF">H6P81_006884</name>
</gene>
<proteinExistence type="predicted"/>
<name>A0AAV7EYI3_ARIFI</name>
<evidence type="ECO:0000313" key="1">
    <source>
        <dbReference type="EMBL" id="KAG9453980.1"/>
    </source>
</evidence>
<organism evidence="1 2">
    <name type="scientific">Aristolochia fimbriata</name>
    <name type="common">White veined hardy Dutchman's pipe vine</name>
    <dbReference type="NCBI Taxonomy" id="158543"/>
    <lineage>
        <taxon>Eukaryota</taxon>
        <taxon>Viridiplantae</taxon>
        <taxon>Streptophyta</taxon>
        <taxon>Embryophyta</taxon>
        <taxon>Tracheophyta</taxon>
        <taxon>Spermatophyta</taxon>
        <taxon>Magnoliopsida</taxon>
        <taxon>Magnoliidae</taxon>
        <taxon>Piperales</taxon>
        <taxon>Aristolochiaceae</taxon>
        <taxon>Aristolochia</taxon>
    </lineage>
</organism>
<protein>
    <submittedName>
        <fullName evidence="1">Uncharacterized protein</fullName>
    </submittedName>
</protein>